<keyword evidence="3" id="KW-1185">Reference proteome</keyword>
<dbReference type="Proteomes" id="UP000290288">
    <property type="component" value="Unassembled WGS sequence"/>
</dbReference>
<sequence length="181" mass="19858">MASIVEDRGFPIFIVACGSIVHHKQGIGATRVSHAIEELLLFLDLAEDSLLGDMKTHSYAHIEKTNQEARLAKHTEKGKDKADGQSSGDNDEENATSVFSTSAGTADDGFMAQWDYKLLRNMIKVVLTARFRLTDASWESEAYLTWDKIVSNMATAGVAIEERPVGLVFLRQIPSKSSGGR</sequence>
<feature type="compositionally biased region" description="Basic and acidic residues" evidence="1">
    <location>
        <begin position="71"/>
        <end position="83"/>
    </location>
</feature>
<evidence type="ECO:0000313" key="2">
    <source>
        <dbReference type="EMBL" id="RXW12838.1"/>
    </source>
</evidence>
<accession>A0A4V1Q1U8</accession>
<gene>
    <name evidence="2" type="ORF">EST38_g13016</name>
</gene>
<dbReference type="AlphaFoldDB" id="A0A4V1Q1U8"/>
<name>A0A4V1Q1U8_9AGAR</name>
<evidence type="ECO:0000313" key="3">
    <source>
        <dbReference type="Proteomes" id="UP000290288"/>
    </source>
</evidence>
<feature type="region of interest" description="Disordered" evidence="1">
    <location>
        <begin position="71"/>
        <end position="96"/>
    </location>
</feature>
<evidence type="ECO:0000256" key="1">
    <source>
        <dbReference type="SAM" id="MobiDB-lite"/>
    </source>
</evidence>
<protein>
    <submittedName>
        <fullName evidence="2">Uncharacterized protein</fullName>
    </submittedName>
</protein>
<dbReference type="EMBL" id="SDEE01001102">
    <property type="protein sequence ID" value="RXW12838.1"/>
    <property type="molecule type" value="Genomic_DNA"/>
</dbReference>
<reference evidence="2 3" key="1">
    <citation type="submission" date="2019-01" db="EMBL/GenBank/DDBJ databases">
        <title>Draft genome sequence of Psathyrella aberdarensis IHI B618.</title>
        <authorList>
            <person name="Buettner E."/>
            <person name="Kellner H."/>
        </authorList>
    </citation>
    <scope>NUCLEOTIDE SEQUENCE [LARGE SCALE GENOMIC DNA]</scope>
    <source>
        <strain evidence="2 3">IHI B618</strain>
    </source>
</reference>
<organism evidence="2 3">
    <name type="scientific">Candolleomyces aberdarensis</name>
    <dbReference type="NCBI Taxonomy" id="2316362"/>
    <lineage>
        <taxon>Eukaryota</taxon>
        <taxon>Fungi</taxon>
        <taxon>Dikarya</taxon>
        <taxon>Basidiomycota</taxon>
        <taxon>Agaricomycotina</taxon>
        <taxon>Agaricomycetes</taxon>
        <taxon>Agaricomycetidae</taxon>
        <taxon>Agaricales</taxon>
        <taxon>Agaricineae</taxon>
        <taxon>Psathyrellaceae</taxon>
        <taxon>Candolleomyces</taxon>
    </lineage>
</organism>
<comment type="caution">
    <text evidence="2">The sequence shown here is derived from an EMBL/GenBank/DDBJ whole genome shotgun (WGS) entry which is preliminary data.</text>
</comment>
<dbReference type="OrthoDB" id="10444461at2759"/>
<proteinExistence type="predicted"/>